<dbReference type="EMBL" id="SLWX01000001">
    <property type="protein sequence ID" value="TCO78390.1"/>
    <property type="molecule type" value="Genomic_DNA"/>
</dbReference>
<dbReference type="OrthoDB" id="5405204at2"/>
<sequence length="522" mass="56622">MLDTSTLRGTVSATWPAGEGIVSLLWRCQPLMQACSLVVLLSACAGTTRQPLSGPTAAPVEACTRLFESVEDRVKTAGVARSFPHRISGFPYLRTTRTLASFRKDVATDAAVNAWLEHLAAADAAASRSELAQLDGIGNRELLLLAAETARRSGLTIGAETATTLDECRAVLVAQDSADVARIERLKKIILPDDDYSLVQRIGGLYPLTSLGVRAGVAQWHEEVRERYAGPARATAIAGERRRYGPAMPADAGDPVPIARDVLGIPRPEAAQLDALFRRHAPVWEIDTASAADIPGTPVWRDGDAGPGVDTAAAVVYRYTSITRFRGSPRLQLNYLAWFDERPASGPLDMLAGRLDGVIWRVTVDDAGVPLVYDSVHACGCYHLLFPVGDVALRSAAVQLPEPPLVPLTLEEPAIGTRVHLYLSAGAHYLEGVTHAVPDAGMTQYRFADREALYQTPVAGGGYRSLFREDGLIDGTQRGERWFLWPTGVRSPGAMRERGRRATAFIGRRHFDDAFLLDELFH</sequence>
<name>A0A4V2SC79_9GAMM</name>
<comment type="caution">
    <text evidence="1">The sequence shown here is derived from an EMBL/GenBank/DDBJ whole genome shotgun (WGS) entry which is preliminary data.</text>
</comment>
<protein>
    <submittedName>
        <fullName evidence="1">Uncharacterized protein</fullName>
    </submittedName>
</protein>
<evidence type="ECO:0000313" key="1">
    <source>
        <dbReference type="EMBL" id="TCO78390.1"/>
    </source>
</evidence>
<organism evidence="1 2">
    <name type="scientific">Chromatocurvus halotolerans</name>
    <dbReference type="NCBI Taxonomy" id="1132028"/>
    <lineage>
        <taxon>Bacteria</taxon>
        <taxon>Pseudomonadati</taxon>
        <taxon>Pseudomonadota</taxon>
        <taxon>Gammaproteobacteria</taxon>
        <taxon>Cellvibrionales</taxon>
        <taxon>Halieaceae</taxon>
        <taxon>Chromatocurvus</taxon>
    </lineage>
</organism>
<keyword evidence="2" id="KW-1185">Reference proteome</keyword>
<reference evidence="1 2" key="1">
    <citation type="submission" date="2019-03" db="EMBL/GenBank/DDBJ databases">
        <title>Genomic Encyclopedia of Type Strains, Phase IV (KMG-IV): sequencing the most valuable type-strain genomes for metagenomic binning, comparative biology and taxonomic classification.</title>
        <authorList>
            <person name="Goeker M."/>
        </authorList>
    </citation>
    <scope>NUCLEOTIDE SEQUENCE [LARGE SCALE GENOMIC DNA]</scope>
    <source>
        <strain evidence="1 2">DSM 23344</strain>
    </source>
</reference>
<accession>A0A4V2SC79</accession>
<proteinExistence type="predicted"/>
<dbReference type="AlphaFoldDB" id="A0A4V2SC79"/>
<evidence type="ECO:0000313" key="2">
    <source>
        <dbReference type="Proteomes" id="UP000294980"/>
    </source>
</evidence>
<dbReference type="RefSeq" id="WP_117316485.1">
    <property type="nucleotide sequence ID" value="NZ_QQSW01000006.1"/>
</dbReference>
<dbReference type="Proteomes" id="UP000294980">
    <property type="component" value="Unassembled WGS sequence"/>
</dbReference>
<gene>
    <name evidence="1" type="ORF">EV688_101207</name>
</gene>